<dbReference type="GO" id="GO:0050152">
    <property type="term" value="F:omega-amidase activity"/>
    <property type="evidence" value="ECO:0007669"/>
    <property type="project" value="TreeGrafter"/>
</dbReference>
<evidence type="ECO:0000313" key="3">
    <source>
        <dbReference type="EMBL" id="ACA59101.1"/>
    </source>
</evidence>
<evidence type="ECO:0000313" key="4">
    <source>
        <dbReference type="Proteomes" id="UP000008544"/>
    </source>
</evidence>
<dbReference type="PROSITE" id="PS50263">
    <property type="entry name" value="CN_HYDROLASE"/>
    <property type="match status" value="1"/>
</dbReference>
<dbReference type="AlphaFoldDB" id="B1I274"/>
<feature type="domain" description="CN hydrolase" evidence="2">
    <location>
        <begin position="4"/>
        <end position="249"/>
    </location>
</feature>
<dbReference type="CDD" id="cd07572">
    <property type="entry name" value="nit"/>
    <property type="match status" value="1"/>
</dbReference>
<dbReference type="GO" id="GO:0006107">
    <property type="term" value="P:oxaloacetate metabolic process"/>
    <property type="evidence" value="ECO:0007669"/>
    <property type="project" value="TreeGrafter"/>
</dbReference>
<dbReference type="Proteomes" id="UP000008544">
    <property type="component" value="Chromosome"/>
</dbReference>
<dbReference type="KEGG" id="dau:Daud_0560"/>
<dbReference type="GO" id="GO:0006541">
    <property type="term" value="P:glutamine metabolic process"/>
    <property type="evidence" value="ECO:0007669"/>
    <property type="project" value="TreeGrafter"/>
</dbReference>
<dbReference type="Pfam" id="PF00795">
    <property type="entry name" value="CN_hydrolase"/>
    <property type="match status" value="1"/>
</dbReference>
<dbReference type="PANTHER" id="PTHR23088">
    <property type="entry name" value="NITRILASE-RELATED"/>
    <property type="match status" value="1"/>
</dbReference>
<keyword evidence="3" id="KW-0808">Transferase</keyword>
<dbReference type="SUPFAM" id="SSF56317">
    <property type="entry name" value="Carbon-nitrogen hydrolase"/>
    <property type="match status" value="1"/>
</dbReference>
<dbReference type="HOGENOM" id="CLU_030130_1_0_9"/>
<dbReference type="InterPro" id="IPR003010">
    <property type="entry name" value="C-N_Hydrolase"/>
</dbReference>
<evidence type="ECO:0000256" key="1">
    <source>
        <dbReference type="ARBA" id="ARBA00022801"/>
    </source>
</evidence>
<dbReference type="RefSeq" id="WP_012301690.1">
    <property type="nucleotide sequence ID" value="NC_010424.1"/>
</dbReference>
<organism evidence="3 4">
    <name type="scientific">Desulforudis audaxviator (strain MP104C)</name>
    <dbReference type="NCBI Taxonomy" id="477974"/>
    <lineage>
        <taxon>Bacteria</taxon>
        <taxon>Bacillati</taxon>
        <taxon>Bacillota</taxon>
        <taxon>Clostridia</taxon>
        <taxon>Thermoanaerobacterales</taxon>
        <taxon>Candidatus Desulforudaceae</taxon>
        <taxon>Candidatus Desulforudis</taxon>
    </lineage>
</organism>
<dbReference type="OrthoDB" id="9811121at2"/>
<protein>
    <submittedName>
        <fullName evidence="3">Nitrilase/cyanide hydratase and apolipoprotein N-acyltransferase</fullName>
    </submittedName>
</protein>
<keyword evidence="3" id="KW-0449">Lipoprotein</keyword>
<dbReference type="GO" id="GO:0016746">
    <property type="term" value="F:acyltransferase activity"/>
    <property type="evidence" value="ECO:0007669"/>
    <property type="project" value="UniProtKB-KW"/>
</dbReference>
<evidence type="ECO:0000259" key="2">
    <source>
        <dbReference type="PROSITE" id="PS50263"/>
    </source>
</evidence>
<dbReference type="Gene3D" id="3.60.110.10">
    <property type="entry name" value="Carbon-nitrogen hydrolase"/>
    <property type="match status" value="1"/>
</dbReference>
<dbReference type="eggNOG" id="COG0388">
    <property type="taxonomic scope" value="Bacteria"/>
</dbReference>
<accession>B1I274</accession>
<keyword evidence="3" id="KW-0012">Acyltransferase</keyword>
<reference evidence="3 4" key="2">
    <citation type="journal article" date="2008" name="Science">
        <title>Environmental genomics reveals a single-species ecosystem deep within Earth.</title>
        <authorList>
            <person name="Chivian D."/>
            <person name="Brodie E.L."/>
            <person name="Alm E.J."/>
            <person name="Culley D.E."/>
            <person name="Dehal P.S."/>
            <person name="Desantis T.Z."/>
            <person name="Gihring T.M."/>
            <person name="Lapidus A."/>
            <person name="Lin L.H."/>
            <person name="Lowry S.R."/>
            <person name="Moser D.P."/>
            <person name="Richardson P.M."/>
            <person name="Southam G."/>
            <person name="Wanger G."/>
            <person name="Pratt L.M."/>
            <person name="Andersen G.L."/>
            <person name="Hazen T.C."/>
            <person name="Brockman F.J."/>
            <person name="Arkin A.P."/>
            <person name="Onstott T.C."/>
        </authorList>
    </citation>
    <scope>NUCLEOTIDE SEQUENCE [LARGE SCALE GENOMIC DNA]</scope>
    <source>
        <strain evidence="3 4">MP104C</strain>
    </source>
</reference>
<dbReference type="PANTHER" id="PTHR23088:SF30">
    <property type="entry name" value="OMEGA-AMIDASE NIT2"/>
    <property type="match status" value="1"/>
</dbReference>
<keyword evidence="4" id="KW-1185">Reference proteome</keyword>
<dbReference type="InterPro" id="IPR036526">
    <property type="entry name" value="C-N_Hydrolase_sf"/>
</dbReference>
<dbReference type="EMBL" id="CP000860">
    <property type="protein sequence ID" value="ACA59101.1"/>
    <property type="molecule type" value="Genomic_DNA"/>
</dbReference>
<gene>
    <name evidence="3" type="ordered locus">Daud_0560</name>
</gene>
<name>B1I274_DESAP</name>
<reference evidence="4" key="1">
    <citation type="submission" date="2007-10" db="EMBL/GenBank/DDBJ databases">
        <title>Complete sequence of chromosome of Desulforudis audaxviator MP104C.</title>
        <authorList>
            <person name="Copeland A."/>
            <person name="Lucas S."/>
            <person name="Lapidus A."/>
            <person name="Barry K."/>
            <person name="Glavina del Rio T."/>
            <person name="Dalin E."/>
            <person name="Tice H."/>
            <person name="Bruce D."/>
            <person name="Pitluck S."/>
            <person name="Lowry S.R."/>
            <person name="Larimer F."/>
            <person name="Land M.L."/>
            <person name="Hauser L."/>
            <person name="Kyrpides N."/>
            <person name="Ivanova N.N."/>
            <person name="Richardson P."/>
        </authorList>
    </citation>
    <scope>NUCLEOTIDE SEQUENCE [LARGE SCALE GENOMIC DNA]</scope>
    <source>
        <strain evidence="4">MP104C</strain>
    </source>
</reference>
<keyword evidence="1" id="KW-0378">Hydrolase</keyword>
<proteinExistence type="predicted"/>
<dbReference type="STRING" id="477974.Daud_0560"/>
<dbReference type="InterPro" id="IPR045254">
    <property type="entry name" value="Nit1/2_C-N_Hydrolase"/>
</dbReference>
<dbReference type="GO" id="GO:0006528">
    <property type="term" value="P:asparagine metabolic process"/>
    <property type="evidence" value="ECO:0007669"/>
    <property type="project" value="TreeGrafter"/>
</dbReference>
<sequence>MGVIKLGICQMPVTASKEQNLSRARQMAAEAARAGARVVVLPEMFNCPYQHEFFTRFAETCPDGDTFRMLTSTARELGVYLIGGSIPEAEDGRTYNTCFVYGPDGRMLGRQRKLHLFNIETDDLVFRESDTLSPGTGPPTVFVTPLVTFGVAICFDLRFPELFRDLAARGAELIVAPAAFNTFTGPPHWELLLRARAVDNQVFVAGAGPAWTEDSPYPYYGHSLVVNPWAEVIACAGERETVLLAEIDLGQVAEVRKKLPLHRTEKSTLIKF</sequence>